<reference evidence="4 5" key="1">
    <citation type="submission" date="2019-07" db="EMBL/GenBank/DDBJ databases">
        <title>Genomics analysis of Aphanomyces spp. identifies a new class of oomycete effector associated with host adaptation.</title>
        <authorList>
            <person name="Gaulin E."/>
        </authorList>
    </citation>
    <scope>NUCLEOTIDE SEQUENCE [LARGE SCALE GENOMIC DNA]</scope>
    <source>
        <strain evidence="4 5">ATCC 201684</strain>
    </source>
</reference>
<dbReference type="PRINTS" id="PR02105">
    <property type="entry name" value="INTSUBUNIT2"/>
</dbReference>
<comment type="similarity">
    <text evidence="2">Belongs to the Integrator subunit 2 family.</text>
</comment>
<dbReference type="GO" id="GO:0032039">
    <property type="term" value="C:integrator complex"/>
    <property type="evidence" value="ECO:0007669"/>
    <property type="project" value="InterPro"/>
</dbReference>
<dbReference type="AlphaFoldDB" id="A0A6G0WET8"/>
<dbReference type="InterPro" id="IPR026236">
    <property type="entry name" value="Int2_metazoa"/>
</dbReference>
<organism evidence="4 5">
    <name type="scientific">Aphanomyces euteiches</name>
    <dbReference type="NCBI Taxonomy" id="100861"/>
    <lineage>
        <taxon>Eukaryota</taxon>
        <taxon>Sar</taxon>
        <taxon>Stramenopiles</taxon>
        <taxon>Oomycota</taxon>
        <taxon>Saprolegniomycetes</taxon>
        <taxon>Saprolegniales</taxon>
        <taxon>Verrucalvaceae</taxon>
        <taxon>Aphanomyces</taxon>
    </lineage>
</organism>
<evidence type="ECO:0000256" key="2">
    <source>
        <dbReference type="ARBA" id="ARBA00006705"/>
    </source>
</evidence>
<dbReference type="Proteomes" id="UP000481153">
    <property type="component" value="Unassembled WGS sequence"/>
</dbReference>
<sequence length="1054" mass="116657">MATATVASSLHELLTSQTRQERAEGQNSKSISPYIPTLTRLLHAYPTGTSRTAVVEIQDLLFDQPDATLGKEYAMAFRQVSLDDIMQKGDLYDPSVFPDTGNLVTRIEWVVETLHAAISTQRETGKLPQVQWGANSSHVMELQCIICHALARDWLPVAALVPVLLETSMAATLLVTIVQNDPSASSTVVESVLAYAKKSDMDQFDKTHDVLFALGGISLSTAHLIRSYCIDQSSDSSFAAAAAIALTLEYINDLPLFFNRIMQGSKHAALWSVISESHQDPTNSFRVRCNALVERVRSHFQSLLEQPLPSQSSKVSLVVLLRAYCGLMGRGSVVLTDKETQLVFQAISNACRSSAQSSHGVERFVHVSVAAIVLICLGKLDAKAQPVVAQEARRLLQQLFEMDPTRSGVVLLMLSLLLYTKPTMVADLLRSLVDSMLVVAVDRLPLFGEHVVKLDFPEPVLVHRLLAMTPPQDINATSSSLTHEFTLRVAYSLLCERSYVRHKVNPTEWVLSLVFHATLPVHPILPNLMVELVENHVAAYDMSMQKSAMPALRPTLVHDTIAAVMTKKDANTWTRAVLLLVYVLHFNRRHVKDKSSRKYDVFDLPVATLFRTVTQSSHVGAAYEFVFPVLSRLVMDECPLVLEPSVESPLDKWAIPSTNHPLRHQTAVTPADMPTITTLLCDLEREVSMVHIVPWLEWMVTIALPIAMGPLDVSTPSIFSTPAASDKLARPTTRLAFPPVCGLIALLCHRALSSHATPDALRLRLVNVLCPDSQFAYQDILEEPFSILRCDPRIWRYGPLLGLVLDLLGRFREVSALHLRQLHGDDAIHATPTSTMGAMDMSQYILVQDSIAVHALLNVAERLNAEDAQVQRRRIFTWLDYVFRQTPTLLLAVHSQGYAKSLVHLAVRELPSLYELMPSMPDLLSTNDLAKLVFRCHLASALFKKYPDAVAPSVLKGVVAKVKLVYDTDRSQTSDKLLSPDVVDFLTAVLPALGAMAVSFCDIAEECVQLLMKLRVQVNHQRSDTLNASSAVDQLELAVHSVFAQIVRSSEDEG</sequence>
<evidence type="ECO:0000313" key="4">
    <source>
        <dbReference type="EMBL" id="KAF0724871.1"/>
    </source>
</evidence>
<dbReference type="Pfam" id="PF14750">
    <property type="entry name" value="INTS2"/>
    <property type="match status" value="2"/>
</dbReference>
<comment type="subcellular location">
    <subcellularLocation>
        <location evidence="1">Nucleus</location>
    </subcellularLocation>
</comment>
<evidence type="ECO:0000256" key="1">
    <source>
        <dbReference type="ARBA" id="ARBA00004123"/>
    </source>
</evidence>
<keyword evidence="5" id="KW-1185">Reference proteome</keyword>
<keyword evidence="3" id="KW-0539">Nucleus</keyword>
<evidence type="ECO:0000256" key="3">
    <source>
        <dbReference type="ARBA" id="ARBA00023242"/>
    </source>
</evidence>
<evidence type="ECO:0000313" key="5">
    <source>
        <dbReference type="Proteomes" id="UP000481153"/>
    </source>
</evidence>
<dbReference type="PANTHER" id="PTHR28608:SF1">
    <property type="entry name" value="INTEGRATOR COMPLEX SUBUNIT 2"/>
    <property type="match status" value="1"/>
</dbReference>
<dbReference type="VEuPathDB" id="FungiDB:AeMF1_006752"/>
<name>A0A6G0WET8_9STRA</name>
<dbReference type="PANTHER" id="PTHR28608">
    <property type="entry name" value="INTEGRATOR COMPLEX SUBUNIT 2"/>
    <property type="match status" value="1"/>
</dbReference>
<protein>
    <submittedName>
        <fullName evidence="4">Uncharacterized protein</fullName>
    </submittedName>
</protein>
<dbReference type="EMBL" id="VJMJ01000258">
    <property type="protein sequence ID" value="KAF0724871.1"/>
    <property type="molecule type" value="Genomic_DNA"/>
</dbReference>
<proteinExistence type="inferred from homology"/>
<gene>
    <name evidence="4" type="ORF">Ae201684_016547</name>
</gene>
<comment type="caution">
    <text evidence="4">The sequence shown here is derived from an EMBL/GenBank/DDBJ whole genome shotgun (WGS) entry which is preliminary data.</text>
</comment>
<dbReference type="GO" id="GO:0034472">
    <property type="term" value="P:snRNA 3'-end processing"/>
    <property type="evidence" value="ECO:0007669"/>
    <property type="project" value="TreeGrafter"/>
</dbReference>
<dbReference type="InterPro" id="IPR029321">
    <property type="entry name" value="INTS2"/>
</dbReference>
<accession>A0A6G0WET8</accession>